<sequence>MAKVCVPLANGFEEIEATSLIDVMRRGGLDVIVAGVGGDVIYGAHNIRVIPDTKIELVNADELDLIVLPGGLPGAINLANDEHVQKLLKEMDEKGKYVGAICAAPYALQTAGVLKDKYTAYPGWEGNIRKEGYVSDAKVVEDKNVLTSKGPGTAICFGLEIVRKFAGEEIYKQLKAGLLADFC</sequence>
<gene>
    <name evidence="2" type="ORF">LNAT_P1229</name>
</gene>
<dbReference type="InterPro" id="IPR050325">
    <property type="entry name" value="Prot/Nucl_acid_deglycase"/>
</dbReference>
<dbReference type="SUPFAM" id="SSF52317">
    <property type="entry name" value="Class I glutamine amidotransferase-like"/>
    <property type="match status" value="1"/>
</dbReference>
<dbReference type="GO" id="GO:0005737">
    <property type="term" value="C:cytoplasm"/>
    <property type="evidence" value="ECO:0007669"/>
    <property type="project" value="TreeGrafter"/>
</dbReference>
<dbReference type="InterPro" id="IPR002818">
    <property type="entry name" value="DJ-1/PfpI"/>
</dbReference>
<proteinExistence type="predicted"/>
<dbReference type="PANTHER" id="PTHR48094:SF12">
    <property type="entry name" value="PARKINSON DISEASE PROTEIN 7 HOMOLOG"/>
    <property type="match status" value="1"/>
</dbReference>
<dbReference type="AlphaFoldDB" id="A0A292YAH9"/>
<comment type="caution">
    <text evidence="2">The sequence shown here is derived from an EMBL/GenBank/DDBJ whole genome shotgun (WGS) entry which is preliminary data.</text>
</comment>
<keyword evidence="3" id="KW-1185">Reference proteome</keyword>
<dbReference type="Proteomes" id="UP000217944">
    <property type="component" value="Unassembled WGS sequence"/>
</dbReference>
<reference evidence="2 3" key="1">
    <citation type="journal article" date="2017" name="Syst. Appl. Microbiol.">
        <title>Lebetimonas natsushimae sp. nov., a novel strictly anaerobic, moderately thermophilic chemoautotroph isolated from a deep-sea hydrothermal vent polychaete nest in the Mid-Okinawa Trough.</title>
        <authorList>
            <person name="Nagata R."/>
            <person name="Takaki Y."/>
            <person name="Tame A."/>
            <person name="Nunoura T."/>
            <person name="Muto H."/>
            <person name="Mino S."/>
            <person name="Sawayama S."/>
            <person name="Takai K."/>
            <person name="Nakagawa S."/>
        </authorList>
    </citation>
    <scope>NUCLEOTIDE SEQUENCE [LARGE SCALE GENOMIC DNA]</scope>
    <source>
        <strain evidence="2 3">HS1857</strain>
    </source>
</reference>
<evidence type="ECO:0000313" key="3">
    <source>
        <dbReference type="Proteomes" id="UP000217944"/>
    </source>
</evidence>
<evidence type="ECO:0000259" key="1">
    <source>
        <dbReference type="Pfam" id="PF01965"/>
    </source>
</evidence>
<dbReference type="OrthoDB" id="9792284at2"/>
<name>A0A292YAH9_9BACT</name>
<protein>
    <submittedName>
        <fullName evidence="2">4-methyl-5(B-hydroxyethyl)-thiazole monophosphate biosynthesis</fullName>
    </submittedName>
</protein>
<organism evidence="2 3">
    <name type="scientific">Lebetimonas natsushimae</name>
    <dbReference type="NCBI Taxonomy" id="1936991"/>
    <lineage>
        <taxon>Bacteria</taxon>
        <taxon>Pseudomonadati</taxon>
        <taxon>Campylobacterota</taxon>
        <taxon>Epsilonproteobacteria</taxon>
        <taxon>Nautiliales</taxon>
        <taxon>Nautiliaceae</taxon>
        <taxon>Lebetimonas</taxon>
    </lineage>
</organism>
<dbReference type="EMBL" id="BDME01000002">
    <property type="protein sequence ID" value="GAX87932.1"/>
    <property type="molecule type" value="Genomic_DNA"/>
</dbReference>
<accession>A0A292YAH9</accession>
<dbReference type="RefSeq" id="WP_096259484.1">
    <property type="nucleotide sequence ID" value="NZ_BDME01000002.1"/>
</dbReference>
<dbReference type="InterPro" id="IPR029062">
    <property type="entry name" value="Class_I_gatase-like"/>
</dbReference>
<dbReference type="NCBIfam" id="TIGR01383">
    <property type="entry name" value="not_thiJ"/>
    <property type="match status" value="1"/>
</dbReference>
<evidence type="ECO:0000313" key="2">
    <source>
        <dbReference type="EMBL" id="GAX87932.1"/>
    </source>
</evidence>
<dbReference type="CDD" id="cd03135">
    <property type="entry name" value="GATase1_DJ-1"/>
    <property type="match status" value="1"/>
</dbReference>
<feature type="domain" description="DJ-1/PfpI" evidence="1">
    <location>
        <begin position="2"/>
        <end position="163"/>
    </location>
</feature>
<dbReference type="InterPro" id="IPR006287">
    <property type="entry name" value="DJ-1"/>
</dbReference>
<dbReference type="Pfam" id="PF01965">
    <property type="entry name" value="DJ-1_PfpI"/>
    <property type="match status" value="1"/>
</dbReference>
<dbReference type="Gene3D" id="3.40.50.880">
    <property type="match status" value="1"/>
</dbReference>
<dbReference type="PANTHER" id="PTHR48094">
    <property type="entry name" value="PROTEIN/NUCLEIC ACID DEGLYCASE DJ-1-RELATED"/>
    <property type="match status" value="1"/>
</dbReference>